<feature type="compositionally biased region" description="Basic residues" evidence="1">
    <location>
        <begin position="428"/>
        <end position="440"/>
    </location>
</feature>
<reference evidence="2" key="1">
    <citation type="journal article" date="2020" name="Stud. Mycol.">
        <title>101 Dothideomycetes genomes: a test case for predicting lifestyles and emergence of pathogens.</title>
        <authorList>
            <person name="Haridas S."/>
            <person name="Albert R."/>
            <person name="Binder M."/>
            <person name="Bloem J."/>
            <person name="Labutti K."/>
            <person name="Salamov A."/>
            <person name="Andreopoulos B."/>
            <person name="Baker S."/>
            <person name="Barry K."/>
            <person name="Bills G."/>
            <person name="Bluhm B."/>
            <person name="Cannon C."/>
            <person name="Castanera R."/>
            <person name="Culley D."/>
            <person name="Daum C."/>
            <person name="Ezra D."/>
            <person name="Gonzalez J."/>
            <person name="Henrissat B."/>
            <person name="Kuo A."/>
            <person name="Liang C."/>
            <person name="Lipzen A."/>
            <person name="Lutzoni F."/>
            <person name="Magnuson J."/>
            <person name="Mondo S."/>
            <person name="Nolan M."/>
            <person name="Ohm R."/>
            <person name="Pangilinan J."/>
            <person name="Park H.-J."/>
            <person name="Ramirez L."/>
            <person name="Alfaro M."/>
            <person name="Sun H."/>
            <person name="Tritt A."/>
            <person name="Yoshinaga Y."/>
            <person name="Zwiers L.-H."/>
            <person name="Turgeon B."/>
            <person name="Goodwin S."/>
            <person name="Spatafora J."/>
            <person name="Crous P."/>
            <person name="Grigoriev I."/>
        </authorList>
    </citation>
    <scope>NUCLEOTIDE SEQUENCE</scope>
    <source>
        <strain evidence="2">CBS 675.92</strain>
    </source>
</reference>
<dbReference type="AlphaFoldDB" id="A0A6A5TKP5"/>
<feature type="region of interest" description="Disordered" evidence="1">
    <location>
        <begin position="341"/>
        <end position="440"/>
    </location>
</feature>
<feature type="compositionally biased region" description="Basic and acidic residues" evidence="1">
    <location>
        <begin position="341"/>
        <end position="375"/>
    </location>
</feature>
<feature type="compositionally biased region" description="Basic residues" evidence="1">
    <location>
        <begin position="387"/>
        <end position="405"/>
    </location>
</feature>
<keyword evidence="3" id="KW-1185">Reference proteome</keyword>
<accession>A0A6A5TKP5</accession>
<evidence type="ECO:0008006" key="4">
    <source>
        <dbReference type="Google" id="ProtNLM"/>
    </source>
</evidence>
<dbReference type="Proteomes" id="UP000800035">
    <property type="component" value="Unassembled WGS sequence"/>
</dbReference>
<dbReference type="EMBL" id="ML977004">
    <property type="protein sequence ID" value="KAF1953275.1"/>
    <property type="molecule type" value="Genomic_DNA"/>
</dbReference>
<gene>
    <name evidence="2" type="ORF">CC80DRAFT_477657</name>
</gene>
<organism evidence="2 3">
    <name type="scientific">Byssothecium circinans</name>
    <dbReference type="NCBI Taxonomy" id="147558"/>
    <lineage>
        <taxon>Eukaryota</taxon>
        <taxon>Fungi</taxon>
        <taxon>Dikarya</taxon>
        <taxon>Ascomycota</taxon>
        <taxon>Pezizomycotina</taxon>
        <taxon>Dothideomycetes</taxon>
        <taxon>Pleosporomycetidae</taxon>
        <taxon>Pleosporales</taxon>
        <taxon>Massarineae</taxon>
        <taxon>Massarinaceae</taxon>
        <taxon>Byssothecium</taxon>
    </lineage>
</organism>
<protein>
    <recommendedName>
        <fullName evidence="4">DDE-1 domain-containing protein</fullName>
    </recommendedName>
</protein>
<sequence>MDAVRHRADSEAKYKLYFDLLVNKVSQYNVLPSNTYNMDEKGFMIGVIGRSKRIFSKARWESKEVRASLQDGSREWITLLAAICADGSRLPPGLIYESKKSAIQSSWVDAINVGKHQVFVTSSASRWTNNDIGLAWLEQLTHHLQRSQGLVPLKKGDFFPLFWRAWCTSFTKELILKSFEATGVVPLNSEVILKRFRPKTPEAIETPTSSPILAEVDWRKMRLIVEAAIKDGAKKKGKKITLSLHHLQVQNDLLQHENNGLRHALTTKEKHKKKSKALNLQQREEYHGGAVFWSPSKIREARAREQVRARQEAEEKLQKADDKELKAQAALYKKKIAEEKRVGRETAKVEREKEKERKAAERAEIQRKKQQEKEAATAQKSLQLSQRGKRAASQKAGPKAKRARVAHAVEGGGGGGEPAPSPPPKVNSRGRKINLPKKFK</sequence>
<evidence type="ECO:0000313" key="3">
    <source>
        <dbReference type="Proteomes" id="UP000800035"/>
    </source>
</evidence>
<evidence type="ECO:0000313" key="2">
    <source>
        <dbReference type="EMBL" id="KAF1953275.1"/>
    </source>
</evidence>
<dbReference type="OrthoDB" id="3695345at2759"/>
<evidence type="ECO:0000256" key="1">
    <source>
        <dbReference type="SAM" id="MobiDB-lite"/>
    </source>
</evidence>
<name>A0A6A5TKP5_9PLEO</name>
<proteinExistence type="predicted"/>